<dbReference type="EMBL" id="MBUA01000001">
    <property type="protein sequence ID" value="MBC6489459.1"/>
    <property type="molecule type" value="Genomic_DNA"/>
</dbReference>
<sequence length="134" mass="14852">MTASVVYEGHLRCKATHNQSGTTIETDAPTDNRGKGERFSPTDMVCVALGTCAITTMGIKAQDMNIELAGTTIDIQKHMVSDPRRIGKIEVVIRFPKTLNLSEKDMTILERVGNTCPVFKSLSSDMEVDLKYEW</sequence>
<evidence type="ECO:0000256" key="1">
    <source>
        <dbReference type="SAM" id="MobiDB-lite"/>
    </source>
</evidence>
<gene>
    <name evidence="2" type="ORF">BC349_00645</name>
</gene>
<dbReference type="SUPFAM" id="SSF82784">
    <property type="entry name" value="OsmC-like"/>
    <property type="match status" value="1"/>
</dbReference>
<accession>A0ABR7M4K7</accession>
<dbReference type="Pfam" id="PF02566">
    <property type="entry name" value="OsmC"/>
    <property type="match status" value="1"/>
</dbReference>
<dbReference type="Proteomes" id="UP000765802">
    <property type="component" value="Unassembled WGS sequence"/>
</dbReference>
<feature type="region of interest" description="Disordered" evidence="1">
    <location>
        <begin position="18"/>
        <end position="37"/>
    </location>
</feature>
<comment type="caution">
    <text evidence="2">The sequence shown here is derived from an EMBL/GenBank/DDBJ whole genome shotgun (WGS) entry which is preliminary data.</text>
</comment>
<keyword evidence="3" id="KW-1185">Reference proteome</keyword>
<organism evidence="2 3">
    <name type="scientific">Flavihumibacter stibioxidans</name>
    <dbReference type="NCBI Taxonomy" id="1834163"/>
    <lineage>
        <taxon>Bacteria</taxon>
        <taxon>Pseudomonadati</taxon>
        <taxon>Bacteroidota</taxon>
        <taxon>Chitinophagia</taxon>
        <taxon>Chitinophagales</taxon>
        <taxon>Chitinophagaceae</taxon>
        <taxon>Flavihumibacter</taxon>
    </lineage>
</organism>
<dbReference type="PANTHER" id="PTHR39624:SF2">
    <property type="entry name" value="OSMC-LIKE PROTEIN"/>
    <property type="match status" value="1"/>
</dbReference>
<dbReference type="InterPro" id="IPR015946">
    <property type="entry name" value="KH_dom-like_a/b"/>
</dbReference>
<evidence type="ECO:0000313" key="2">
    <source>
        <dbReference type="EMBL" id="MBC6489459.1"/>
    </source>
</evidence>
<dbReference type="RefSeq" id="WP_187254820.1">
    <property type="nucleotide sequence ID" value="NZ_JBHULF010000006.1"/>
</dbReference>
<protein>
    <submittedName>
        <fullName evidence="2">Osmotically inducible protein OsmC</fullName>
    </submittedName>
</protein>
<proteinExistence type="predicted"/>
<dbReference type="Gene3D" id="3.30.300.20">
    <property type="match status" value="1"/>
</dbReference>
<name>A0ABR7M4K7_9BACT</name>
<dbReference type="InterPro" id="IPR036102">
    <property type="entry name" value="OsmC/Ohrsf"/>
</dbReference>
<dbReference type="InterPro" id="IPR003718">
    <property type="entry name" value="OsmC/Ohr_fam"/>
</dbReference>
<reference evidence="2 3" key="1">
    <citation type="submission" date="2016-07" db="EMBL/GenBank/DDBJ databases">
        <title>Genome analysis of Flavihumibacter stibioxidans YS-17.</title>
        <authorList>
            <person name="Shi K."/>
            <person name="Han Y."/>
            <person name="Wang G."/>
        </authorList>
    </citation>
    <scope>NUCLEOTIDE SEQUENCE [LARGE SCALE GENOMIC DNA]</scope>
    <source>
        <strain evidence="2 3">YS-17</strain>
    </source>
</reference>
<evidence type="ECO:0000313" key="3">
    <source>
        <dbReference type="Proteomes" id="UP000765802"/>
    </source>
</evidence>
<dbReference type="PANTHER" id="PTHR39624">
    <property type="entry name" value="PROTEIN INVOLVED IN RIMO-MEDIATED BETA-METHYLTHIOLATION OF RIBOSOMAL PROTEIN S12 YCAO"/>
    <property type="match status" value="1"/>
</dbReference>